<keyword evidence="2" id="KW-0812">Transmembrane</keyword>
<keyword evidence="2" id="KW-0472">Membrane</keyword>
<evidence type="ECO:0000313" key="4">
    <source>
        <dbReference type="Proteomes" id="UP000292781"/>
    </source>
</evidence>
<reference evidence="3 4" key="1">
    <citation type="submission" date="2019-02" db="EMBL/GenBank/DDBJ databases">
        <title>Siculibacillus lacustris gen. nov., sp. nov., a new rosette-forming bacterium isolated from a freshwater crater lake (Lake St. Ana, Romania).</title>
        <authorList>
            <person name="Felfoldi T."/>
            <person name="Marton Z."/>
            <person name="Szabo A."/>
            <person name="Mentes A."/>
            <person name="Boka K."/>
            <person name="Marialigeti K."/>
            <person name="Mathe I."/>
            <person name="Koncz M."/>
            <person name="Schumann P."/>
            <person name="Toth E."/>
        </authorList>
    </citation>
    <scope>NUCLEOTIDE SEQUENCE [LARGE SCALE GENOMIC DNA]</scope>
    <source>
        <strain evidence="3 4">SA-279</strain>
    </source>
</reference>
<dbReference type="Pfam" id="PF06170">
    <property type="entry name" value="DUF983"/>
    <property type="match status" value="1"/>
</dbReference>
<evidence type="ECO:0000313" key="3">
    <source>
        <dbReference type="EMBL" id="TBW34321.1"/>
    </source>
</evidence>
<dbReference type="AlphaFoldDB" id="A0A4Q9VIZ5"/>
<sequence>MTFDDGGPGGRPAPTPPPRSNRPLGPALWRGWRCRCPNCGEGRLFAGYLTVVPACSVCGEAFHHHRADDLPPYLTIMVVGHVVVTGLLITDRMFVPPVWLETVIWLPVTAILGLALLRPIKGAVVALQWALAMHGFGRAATVPREEPPRPAS</sequence>
<feature type="transmembrane region" description="Helical" evidence="2">
    <location>
        <begin position="96"/>
        <end position="117"/>
    </location>
</feature>
<feature type="compositionally biased region" description="Pro residues" evidence="1">
    <location>
        <begin position="11"/>
        <end position="20"/>
    </location>
</feature>
<dbReference type="NCBIfam" id="NF004633">
    <property type="entry name" value="PRK05978.1"/>
    <property type="match status" value="1"/>
</dbReference>
<gene>
    <name evidence="3" type="ORF">EYW49_18635</name>
</gene>
<evidence type="ECO:0000256" key="1">
    <source>
        <dbReference type="SAM" id="MobiDB-lite"/>
    </source>
</evidence>
<keyword evidence="2" id="KW-1133">Transmembrane helix</keyword>
<dbReference type="InterPro" id="IPR009325">
    <property type="entry name" value="DUF983"/>
</dbReference>
<keyword evidence="4" id="KW-1185">Reference proteome</keyword>
<protein>
    <submittedName>
        <fullName evidence="3">DUF983 domain-containing protein</fullName>
    </submittedName>
</protein>
<dbReference type="Proteomes" id="UP000292781">
    <property type="component" value="Unassembled WGS sequence"/>
</dbReference>
<proteinExistence type="predicted"/>
<accession>A0A4Q9VIZ5</accession>
<comment type="caution">
    <text evidence="3">The sequence shown here is derived from an EMBL/GenBank/DDBJ whole genome shotgun (WGS) entry which is preliminary data.</text>
</comment>
<organism evidence="3 4">
    <name type="scientific">Siculibacillus lacustris</name>
    <dbReference type="NCBI Taxonomy" id="1549641"/>
    <lineage>
        <taxon>Bacteria</taxon>
        <taxon>Pseudomonadati</taxon>
        <taxon>Pseudomonadota</taxon>
        <taxon>Alphaproteobacteria</taxon>
        <taxon>Hyphomicrobiales</taxon>
        <taxon>Ancalomicrobiaceae</taxon>
        <taxon>Siculibacillus</taxon>
    </lineage>
</organism>
<feature type="compositionally biased region" description="Gly residues" evidence="1">
    <location>
        <begin position="1"/>
        <end position="10"/>
    </location>
</feature>
<evidence type="ECO:0000256" key="2">
    <source>
        <dbReference type="SAM" id="Phobius"/>
    </source>
</evidence>
<dbReference type="EMBL" id="SJFN01000035">
    <property type="protein sequence ID" value="TBW34321.1"/>
    <property type="molecule type" value="Genomic_DNA"/>
</dbReference>
<feature type="transmembrane region" description="Helical" evidence="2">
    <location>
        <begin position="73"/>
        <end position="90"/>
    </location>
</feature>
<name>A0A4Q9VIZ5_9HYPH</name>
<dbReference type="OrthoDB" id="9799456at2"/>
<feature type="region of interest" description="Disordered" evidence="1">
    <location>
        <begin position="1"/>
        <end position="24"/>
    </location>
</feature>